<dbReference type="GO" id="GO:0006612">
    <property type="term" value="P:protein targeting to membrane"/>
    <property type="evidence" value="ECO:0007669"/>
    <property type="project" value="TreeGrafter"/>
</dbReference>
<sequence>MDRRNVRKIFVQRDYSRGTGVRFSTDFPRELTGKVDETTYRTTIENVNQCFDEAEALGCCNVLEGCLACMTGFALHYCFKTHYERCVQDAAKYIQQQNREVYEQRGIILGDPMDRGLRCVSTLYSH</sequence>
<dbReference type="PANTHER" id="PTHR13254:SF0">
    <property type="entry name" value="GOLGIN SUBFAMILY A MEMBER 7_ERF4 DOMAIN-CONTAINING PROTEIN"/>
    <property type="match status" value="1"/>
</dbReference>
<feature type="domain" description="Golgin subfamily A member 7/ERF4" evidence="7">
    <location>
        <begin position="9"/>
        <end position="120"/>
    </location>
</feature>
<keyword evidence="9" id="KW-1185">Reference proteome</keyword>
<comment type="similarity">
    <text evidence="2">Belongs to the ERF4 family.</text>
</comment>
<protein>
    <recommendedName>
        <fullName evidence="4">Ras modification protein ERF4</fullName>
    </recommendedName>
</protein>
<keyword evidence="5" id="KW-0256">Endoplasmic reticulum</keyword>
<evidence type="ECO:0000259" key="7">
    <source>
        <dbReference type="Pfam" id="PF10256"/>
    </source>
</evidence>
<dbReference type="GO" id="GO:0002178">
    <property type="term" value="C:palmitoyltransferase complex"/>
    <property type="evidence" value="ECO:0007669"/>
    <property type="project" value="TreeGrafter"/>
</dbReference>
<evidence type="ECO:0000256" key="2">
    <source>
        <dbReference type="ARBA" id="ARBA00007732"/>
    </source>
</evidence>
<name>A0AA35SRE0_GEOBA</name>
<reference evidence="8" key="1">
    <citation type="submission" date="2023-03" db="EMBL/GenBank/DDBJ databases">
        <authorList>
            <person name="Steffen K."/>
            <person name="Cardenas P."/>
        </authorList>
    </citation>
    <scope>NUCLEOTIDE SEQUENCE</scope>
</reference>
<evidence type="ECO:0000256" key="4">
    <source>
        <dbReference type="ARBA" id="ARBA00018463"/>
    </source>
</evidence>
<evidence type="ECO:0000256" key="3">
    <source>
        <dbReference type="ARBA" id="ARBA00011396"/>
    </source>
</evidence>
<accession>A0AA35SRE0</accession>
<comment type="subunit">
    <text evidence="3">Interacts with ERF2.</text>
</comment>
<organism evidence="8 9">
    <name type="scientific">Geodia barretti</name>
    <name type="common">Barrett's horny sponge</name>
    <dbReference type="NCBI Taxonomy" id="519541"/>
    <lineage>
        <taxon>Eukaryota</taxon>
        <taxon>Metazoa</taxon>
        <taxon>Porifera</taxon>
        <taxon>Demospongiae</taxon>
        <taxon>Heteroscleromorpha</taxon>
        <taxon>Tetractinellida</taxon>
        <taxon>Astrophorina</taxon>
        <taxon>Geodiidae</taxon>
        <taxon>Geodia</taxon>
    </lineage>
</organism>
<evidence type="ECO:0000256" key="5">
    <source>
        <dbReference type="ARBA" id="ARBA00022824"/>
    </source>
</evidence>
<evidence type="ECO:0000256" key="6">
    <source>
        <dbReference type="ARBA" id="ARBA00023136"/>
    </source>
</evidence>
<gene>
    <name evidence="8" type="ORF">GBAR_LOCUS19126</name>
</gene>
<keyword evidence="6" id="KW-0472">Membrane</keyword>
<dbReference type="InterPro" id="IPR019383">
    <property type="entry name" value="Golgin_A_7/ERF4"/>
</dbReference>
<dbReference type="PANTHER" id="PTHR13254">
    <property type="entry name" value="GOLGI AUTOANTIGEN, GOLGIN SUBFAMILY A, 7"/>
    <property type="match status" value="1"/>
</dbReference>
<dbReference type="AlphaFoldDB" id="A0AA35SRE0"/>
<evidence type="ECO:0000313" key="9">
    <source>
        <dbReference type="Proteomes" id="UP001174909"/>
    </source>
</evidence>
<dbReference type="Proteomes" id="UP001174909">
    <property type="component" value="Unassembled WGS sequence"/>
</dbReference>
<evidence type="ECO:0000313" key="8">
    <source>
        <dbReference type="EMBL" id="CAI8033933.1"/>
    </source>
</evidence>
<dbReference type="EMBL" id="CASHTH010002704">
    <property type="protein sequence ID" value="CAI8033933.1"/>
    <property type="molecule type" value="Genomic_DNA"/>
</dbReference>
<proteinExistence type="inferred from homology"/>
<evidence type="ECO:0000256" key="1">
    <source>
        <dbReference type="ARBA" id="ARBA00004406"/>
    </source>
</evidence>
<dbReference type="InterPro" id="IPR051371">
    <property type="entry name" value="Ras_palmitoyltransferase"/>
</dbReference>
<dbReference type="Pfam" id="PF10256">
    <property type="entry name" value="Erf4"/>
    <property type="match status" value="1"/>
</dbReference>
<dbReference type="GO" id="GO:0005789">
    <property type="term" value="C:endoplasmic reticulum membrane"/>
    <property type="evidence" value="ECO:0007669"/>
    <property type="project" value="UniProtKB-SubCell"/>
</dbReference>
<comment type="caution">
    <text evidence="8">The sequence shown here is derived from an EMBL/GenBank/DDBJ whole genome shotgun (WGS) entry which is preliminary data.</text>
</comment>
<comment type="subcellular location">
    <subcellularLocation>
        <location evidence="1">Endoplasmic reticulum membrane</location>
        <topology evidence="1">Peripheral membrane protein</topology>
    </subcellularLocation>
</comment>